<gene>
    <name evidence="5" type="ORF">BDA99DRAFT_502303</name>
</gene>
<dbReference type="Gene3D" id="1.20.5.490">
    <property type="entry name" value="Single helix bin"/>
    <property type="match status" value="1"/>
</dbReference>
<protein>
    <submittedName>
        <fullName evidence="5">Nucleoporin complex subunit 54-domain-containing protein</fullName>
    </submittedName>
</protein>
<evidence type="ECO:0000256" key="1">
    <source>
        <dbReference type="ARBA" id="ARBA00004123"/>
    </source>
</evidence>
<evidence type="ECO:0000313" key="5">
    <source>
        <dbReference type="EMBL" id="KAI9270630.1"/>
    </source>
</evidence>
<reference evidence="5" key="1">
    <citation type="journal article" date="2022" name="IScience">
        <title>Evolution of zygomycete secretomes and the origins of terrestrial fungal ecologies.</title>
        <authorList>
            <person name="Chang Y."/>
            <person name="Wang Y."/>
            <person name="Mondo S."/>
            <person name="Ahrendt S."/>
            <person name="Andreopoulos W."/>
            <person name="Barry K."/>
            <person name="Beard J."/>
            <person name="Benny G.L."/>
            <person name="Blankenship S."/>
            <person name="Bonito G."/>
            <person name="Cuomo C."/>
            <person name="Desiro A."/>
            <person name="Gervers K.A."/>
            <person name="Hundley H."/>
            <person name="Kuo A."/>
            <person name="LaButti K."/>
            <person name="Lang B.F."/>
            <person name="Lipzen A."/>
            <person name="O'Donnell K."/>
            <person name="Pangilinan J."/>
            <person name="Reynolds N."/>
            <person name="Sandor L."/>
            <person name="Smith M.E."/>
            <person name="Tsang A."/>
            <person name="Grigoriev I.V."/>
            <person name="Stajich J.E."/>
            <person name="Spatafora J.W."/>
        </authorList>
    </citation>
    <scope>NUCLEOTIDE SEQUENCE</scope>
    <source>
        <strain evidence="5">RSA 2281</strain>
    </source>
</reference>
<organism evidence="5 6">
    <name type="scientific">Phascolomyces articulosus</name>
    <dbReference type="NCBI Taxonomy" id="60185"/>
    <lineage>
        <taxon>Eukaryota</taxon>
        <taxon>Fungi</taxon>
        <taxon>Fungi incertae sedis</taxon>
        <taxon>Mucoromycota</taxon>
        <taxon>Mucoromycotina</taxon>
        <taxon>Mucoromycetes</taxon>
        <taxon>Mucorales</taxon>
        <taxon>Lichtheimiaceae</taxon>
        <taxon>Phascolomyces</taxon>
    </lineage>
</organism>
<keyword evidence="3" id="KW-0539">Nucleus</keyword>
<evidence type="ECO:0000313" key="6">
    <source>
        <dbReference type="Proteomes" id="UP001209540"/>
    </source>
</evidence>
<dbReference type="Pfam" id="PF13874">
    <property type="entry name" value="Nup54"/>
    <property type="match status" value="1"/>
</dbReference>
<comment type="subcellular location">
    <subcellularLocation>
        <location evidence="1">Nucleus</location>
    </subcellularLocation>
</comment>
<reference evidence="5" key="2">
    <citation type="submission" date="2023-02" db="EMBL/GenBank/DDBJ databases">
        <authorList>
            <consortium name="DOE Joint Genome Institute"/>
            <person name="Mondo S.J."/>
            <person name="Chang Y."/>
            <person name="Wang Y."/>
            <person name="Ahrendt S."/>
            <person name="Andreopoulos W."/>
            <person name="Barry K."/>
            <person name="Beard J."/>
            <person name="Benny G.L."/>
            <person name="Blankenship S."/>
            <person name="Bonito G."/>
            <person name="Cuomo C."/>
            <person name="Desiro A."/>
            <person name="Gervers K.A."/>
            <person name="Hundley H."/>
            <person name="Kuo A."/>
            <person name="LaButti K."/>
            <person name="Lang B.F."/>
            <person name="Lipzen A."/>
            <person name="O'Donnell K."/>
            <person name="Pangilinan J."/>
            <person name="Reynolds N."/>
            <person name="Sandor L."/>
            <person name="Smith M.W."/>
            <person name="Tsang A."/>
            <person name="Grigoriev I.V."/>
            <person name="Stajich J.E."/>
            <person name="Spatafora J.W."/>
        </authorList>
    </citation>
    <scope>NUCLEOTIDE SEQUENCE</scope>
    <source>
        <strain evidence="5">RSA 2281</strain>
    </source>
</reference>
<dbReference type="PANTHER" id="PTHR13000:SF0">
    <property type="entry name" value="NUCLEOPORIN P54"/>
    <property type="match status" value="1"/>
</dbReference>
<dbReference type="InterPro" id="IPR025712">
    <property type="entry name" value="Nup54_alpha-helical_dom"/>
</dbReference>
<comment type="caution">
    <text evidence="5">The sequence shown here is derived from an EMBL/GenBank/DDBJ whole genome shotgun (WGS) entry which is preliminary data.</text>
</comment>
<dbReference type="EMBL" id="JAIXMP010000007">
    <property type="protein sequence ID" value="KAI9270630.1"/>
    <property type="molecule type" value="Genomic_DNA"/>
</dbReference>
<dbReference type="InterPro" id="IPR024864">
    <property type="entry name" value="Nup54/Nup57/Nup44"/>
</dbReference>
<evidence type="ECO:0000256" key="2">
    <source>
        <dbReference type="ARBA" id="ARBA00022448"/>
    </source>
</evidence>
<dbReference type="GO" id="GO:0036228">
    <property type="term" value="P:protein localization to nuclear inner membrane"/>
    <property type="evidence" value="ECO:0007669"/>
    <property type="project" value="TreeGrafter"/>
</dbReference>
<keyword evidence="2" id="KW-0813">Transport</keyword>
<dbReference type="AlphaFoldDB" id="A0AAD5PGZ7"/>
<keyword evidence="6" id="KW-1185">Reference proteome</keyword>
<dbReference type="Proteomes" id="UP001209540">
    <property type="component" value="Unassembled WGS sequence"/>
</dbReference>
<dbReference type="GO" id="GO:0044613">
    <property type="term" value="C:nuclear pore central transport channel"/>
    <property type="evidence" value="ECO:0007669"/>
    <property type="project" value="TreeGrafter"/>
</dbReference>
<name>A0AAD5PGZ7_9FUNG</name>
<dbReference type="GO" id="GO:0006999">
    <property type="term" value="P:nuclear pore organization"/>
    <property type="evidence" value="ECO:0007669"/>
    <property type="project" value="TreeGrafter"/>
</dbReference>
<accession>A0AAD5PGZ7</accession>
<evidence type="ECO:0000256" key="3">
    <source>
        <dbReference type="ARBA" id="ARBA00023242"/>
    </source>
</evidence>
<sequence length="268" mass="31340">MMLQQQLPQQQQPPHNTWQQLALIRAHWDPSSHLCQFRHYFYNVVPPNEKHLYVRPPEQDEQLWNEAIRKNPDPNNLVPVLAVGYGDVLRRMDIQDQAAAIHRTKLAEIGERLSTIQQKHALGTLVKIEELRRRNIDLTQRLIRMLRCVQVLRYKGFPLDDNEEKLMQNLKSIEETNPEQLNNKLREIWGTLQHIKRKRQGLPEDSWQATSQEDVATIGQILAQEQEGIRHVVTTLSKDEEDAQTIEERLRSHIKRGARGRNSMLTGS</sequence>
<dbReference type="PANTHER" id="PTHR13000">
    <property type="entry name" value="NUCLEOPORIN P54"/>
    <property type="match status" value="1"/>
</dbReference>
<feature type="domain" description="Nucleoporin Nup54 alpha-helical" evidence="4">
    <location>
        <begin position="55"/>
        <end position="191"/>
    </location>
</feature>
<evidence type="ECO:0000259" key="4">
    <source>
        <dbReference type="Pfam" id="PF13874"/>
    </source>
</evidence>
<dbReference type="GO" id="GO:0006607">
    <property type="term" value="P:NLS-bearing protein import into nucleus"/>
    <property type="evidence" value="ECO:0007669"/>
    <property type="project" value="TreeGrafter"/>
</dbReference>
<dbReference type="GO" id="GO:0017056">
    <property type="term" value="F:structural constituent of nuclear pore"/>
    <property type="evidence" value="ECO:0007669"/>
    <property type="project" value="TreeGrafter"/>
</dbReference>
<proteinExistence type="predicted"/>